<name>A0A7X5V6S1_9ACTN</name>
<protein>
    <submittedName>
        <fullName evidence="2">Uncharacterized protein</fullName>
    </submittedName>
</protein>
<gene>
    <name evidence="2" type="ORF">BJY22_000714</name>
</gene>
<feature type="signal peptide" evidence="1">
    <location>
        <begin position="1"/>
        <end position="20"/>
    </location>
</feature>
<dbReference type="RefSeq" id="WP_238350283.1">
    <property type="nucleotide sequence ID" value="NZ_JAASRO010000001.1"/>
</dbReference>
<organism evidence="2 3">
    <name type="scientific">Kribbella shirazensis</name>
    <dbReference type="NCBI Taxonomy" id="1105143"/>
    <lineage>
        <taxon>Bacteria</taxon>
        <taxon>Bacillati</taxon>
        <taxon>Actinomycetota</taxon>
        <taxon>Actinomycetes</taxon>
        <taxon>Propionibacteriales</taxon>
        <taxon>Kribbellaceae</taxon>
        <taxon>Kribbella</taxon>
    </lineage>
</organism>
<keyword evidence="3" id="KW-1185">Reference proteome</keyword>
<dbReference type="EMBL" id="JAASRO010000001">
    <property type="protein sequence ID" value="NIK54997.1"/>
    <property type="molecule type" value="Genomic_DNA"/>
</dbReference>
<comment type="caution">
    <text evidence="2">The sequence shown here is derived from an EMBL/GenBank/DDBJ whole genome shotgun (WGS) entry which is preliminary data.</text>
</comment>
<dbReference type="AlphaFoldDB" id="A0A7X5V6S1"/>
<evidence type="ECO:0000256" key="1">
    <source>
        <dbReference type="SAM" id="SignalP"/>
    </source>
</evidence>
<accession>A0A7X5V6S1</accession>
<dbReference type="Proteomes" id="UP000555407">
    <property type="component" value="Unassembled WGS sequence"/>
</dbReference>
<evidence type="ECO:0000313" key="2">
    <source>
        <dbReference type="EMBL" id="NIK54997.1"/>
    </source>
</evidence>
<keyword evidence="1" id="KW-0732">Signal</keyword>
<reference evidence="2 3" key="1">
    <citation type="submission" date="2020-03" db="EMBL/GenBank/DDBJ databases">
        <title>Sequencing the genomes of 1000 actinobacteria strains.</title>
        <authorList>
            <person name="Klenk H.-P."/>
        </authorList>
    </citation>
    <scope>NUCLEOTIDE SEQUENCE [LARGE SCALE GENOMIC DNA]</scope>
    <source>
        <strain evidence="2 3">DSM 45490</strain>
    </source>
</reference>
<proteinExistence type="predicted"/>
<sequence>MWRRAIAVAGCAVLAAGVLATSAQGAGAAQSEACSARIGSVTAQGEHVIRGLKATNPPSLSAGSPAAKLYAPGVVRLSSHFEDYPTSGGGTQRHGMVVIGDGLYSSGYLLDAGGNLPPGEPRLARIGGGWSNFTQLDWATFDKPVGSGIVPRTELYALRNDGVLFRWHHTAAGWRSTGSYPGFASVKSMAVISKTQTYDTFIANTRGGALYTIRIPTTSPMKPIVKPVRTSTWQGFETLIAERCGQYGTLLLGIDKDTGNGHAYAVGHANGTATVINGLGKVNGTFTDPHHFRLSVVSFYDWLNGE</sequence>
<evidence type="ECO:0000313" key="3">
    <source>
        <dbReference type="Proteomes" id="UP000555407"/>
    </source>
</evidence>
<feature type="chain" id="PRO_5038358020" evidence="1">
    <location>
        <begin position="21"/>
        <end position="306"/>
    </location>
</feature>